<evidence type="ECO:0000256" key="3">
    <source>
        <dbReference type="PIRSR" id="PIRSR623088-3"/>
    </source>
</evidence>
<reference evidence="5" key="1">
    <citation type="submission" date="2020-12" db="EMBL/GenBank/DDBJ databases">
        <authorList>
            <person name="Iha C."/>
        </authorList>
    </citation>
    <scope>NUCLEOTIDE SEQUENCE</scope>
</reference>
<evidence type="ECO:0000259" key="4">
    <source>
        <dbReference type="PROSITE" id="PS51845"/>
    </source>
</evidence>
<protein>
    <recommendedName>
        <fullName evidence="4">PDEase domain-containing protein</fullName>
    </recommendedName>
</protein>
<dbReference type="PANTHER" id="PTHR11347">
    <property type="entry name" value="CYCLIC NUCLEOTIDE PHOSPHODIESTERASE"/>
    <property type="match status" value="1"/>
</dbReference>
<dbReference type="Proteomes" id="UP000708148">
    <property type="component" value="Unassembled WGS sequence"/>
</dbReference>
<dbReference type="GO" id="GO:0004114">
    <property type="term" value="F:3',5'-cyclic-nucleotide phosphodiesterase activity"/>
    <property type="evidence" value="ECO:0007669"/>
    <property type="project" value="InterPro"/>
</dbReference>
<dbReference type="PROSITE" id="PS51845">
    <property type="entry name" value="PDEASE_I_2"/>
    <property type="match status" value="1"/>
</dbReference>
<dbReference type="EMBL" id="CAJHUC010001412">
    <property type="protein sequence ID" value="CAD7701028.1"/>
    <property type="molecule type" value="Genomic_DNA"/>
</dbReference>
<feature type="domain" description="PDEase" evidence="4">
    <location>
        <begin position="1"/>
        <end position="174"/>
    </location>
</feature>
<dbReference type="SUPFAM" id="SSF109604">
    <property type="entry name" value="HD-domain/PDEase-like"/>
    <property type="match status" value="1"/>
</dbReference>
<dbReference type="Gene3D" id="1.10.1300.10">
    <property type="entry name" value="3'5'-cyclic nucleotide phosphodiesterase, catalytic domain"/>
    <property type="match status" value="1"/>
</dbReference>
<dbReference type="Pfam" id="PF00233">
    <property type="entry name" value="PDEase_I"/>
    <property type="match status" value="1"/>
</dbReference>
<dbReference type="InterPro" id="IPR023088">
    <property type="entry name" value="PDEase"/>
</dbReference>
<dbReference type="PRINTS" id="PR00387">
    <property type="entry name" value="PDIESTERASE1"/>
</dbReference>
<name>A0A8S1J090_9CHLO</name>
<comment type="caution">
    <text evidence="5">The sequence shown here is derived from an EMBL/GenBank/DDBJ whole genome shotgun (WGS) entry which is preliminary data.</text>
</comment>
<evidence type="ECO:0000256" key="2">
    <source>
        <dbReference type="ARBA" id="ARBA00022801"/>
    </source>
</evidence>
<dbReference type="GO" id="GO:0007165">
    <property type="term" value="P:signal transduction"/>
    <property type="evidence" value="ECO:0007669"/>
    <property type="project" value="InterPro"/>
</dbReference>
<dbReference type="GO" id="GO:0046872">
    <property type="term" value="F:metal ion binding"/>
    <property type="evidence" value="ECO:0007669"/>
    <property type="project" value="UniProtKB-KW"/>
</dbReference>
<evidence type="ECO:0000256" key="1">
    <source>
        <dbReference type="ARBA" id="ARBA00022723"/>
    </source>
</evidence>
<sequence>MADLAYIQAPCAVAGTIGAEASRECVSNVRRPMARQRFTKSFEYFQMRKFIIDMVISTDMALHFGLMAKSRSTRDVFPDIRDWEDVSLILQLMLHLADISNPARPFPRAFAWAEMVVAEFLRQGDEERRLGMPVTSFCDRRLVKMPQSQLGFIRTYLQVTLEESLQQKRKIYSL</sequence>
<evidence type="ECO:0000313" key="5">
    <source>
        <dbReference type="EMBL" id="CAD7701028.1"/>
    </source>
</evidence>
<organism evidence="5 6">
    <name type="scientific">Ostreobium quekettii</name>
    <dbReference type="NCBI Taxonomy" id="121088"/>
    <lineage>
        <taxon>Eukaryota</taxon>
        <taxon>Viridiplantae</taxon>
        <taxon>Chlorophyta</taxon>
        <taxon>core chlorophytes</taxon>
        <taxon>Ulvophyceae</taxon>
        <taxon>TCBD clade</taxon>
        <taxon>Bryopsidales</taxon>
        <taxon>Ostreobineae</taxon>
        <taxon>Ostreobiaceae</taxon>
        <taxon>Ostreobium</taxon>
    </lineage>
</organism>
<dbReference type="AlphaFoldDB" id="A0A8S1J090"/>
<dbReference type="InterPro" id="IPR036971">
    <property type="entry name" value="PDEase_catalytic_dom_sf"/>
</dbReference>
<accession>A0A8S1J090</accession>
<evidence type="ECO:0000313" key="6">
    <source>
        <dbReference type="Proteomes" id="UP000708148"/>
    </source>
</evidence>
<keyword evidence="2" id="KW-0378">Hydrolase</keyword>
<keyword evidence="6" id="KW-1185">Reference proteome</keyword>
<gene>
    <name evidence="5" type="ORF">OSTQU699_LOCUS6387</name>
</gene>
<proteinExistence type="predicted"/>
<dbReference type="OrthoDB" id="189220at2759"/>
<feature type="binding site" evidence="3">
    <location>
        <position position="98"/>
    </location>
    <ligand>
        <name>Zn(2+)</name>
        <dbReference type="ChEBI" id="CHEBI:29105"/>
        <label>1</label>
    </ligand>
</feature>
<dbReference type="InterPro" id="IPR002073">
    <property type="entry name" value="PDEase_catalytic_dom"/>
</dbReference>
<keyword evidence="1 3" id="KW-0479">Metal-binding</keyword>